<dbReference type="RefSeq" id="WP_144033556.1">
    <property type="nucleotide sequence ID" value="NZ_OBMI01000002.1"/>
</dbReference>
<feature type="region of interest" description="Disordered" evidence="1">
    <location>
        <begin position="79"/>
        <end position="127"/>
    </location>
</feature>
<gene>
    <name evidence="2" type="ORF">SAMN06297144_1536</name>
</gene>
<feature type="compositionally biased region" description="Low complexity" evidence="1">
    <location>
        <begin position="107"/>
        <end position="118"/>
    </location>
</feature>
<dbReference type="OrthoDB" id="7563604at2"/>
<reference evidence="2 3" key="1">
    <citation type="submission" date="2017-07" db="EMBL/GenBank/DDBJ databases">
        <authorList>
            <person name="Sun Z.S."/>
            <person name="Albrecht U."/>
            <person name="Echele G."/>
            <person name="Lee C.C."/>
        </authorList>
    </citation>
    <scope>NUCLEOTIDE SEQUENCE [LARGE SCALE GENOMIC DNA]</scope>
    <source>
        <strain evidence="2 3">CGMCC 1.12672</strain>
    </source>
</reference>
<organism evidence="2 3">
    <name type="scientific">Sphingomonas guangdongensis</name>
    <dbReference type="NCBI Taxonomy" id="1141890"/>
    <lineage>
        <taxon>Bacteria</taxon>
        <taxon>Pseudomonadati</taxon>
        <taxon>Pseudomonadota</taxon>
        <taxon>Alphaproteobacteria</taxon>
        <taxon>Sphingomonadales</taxon>
        <taxon>Sphingomonadaceae</taxon>
        <taxon>Sphingomonas</taxon>
    </lineage>
</organism>
<evidence type="ECO:0000256" key="1">
    <source>
        <dbReference type="SAM" id="MobiDB-lite"/>
    </source>
</evidence>
<evidence type="ECO:0000313" key="3">
    <source>
        <dbReference type="Proteomes" id="UP000219494"/>
    </source>
</evidence>
<dbReference type="AlphaFoldDB" id="A0A285QX63"/>
<dbReference type="EMBL" id="OBMI01000002">
    <property type="protein sequence ID" value="SOB86431.1"/>
    <property type="molecule type" value="Genomic_DNA"/>
</dbReference>
<evidence type="ECO:0000313" key="2">
    <source>
        <dbReference type="EMBL" id="SOB86431.1"/>
    </source>
</evidence>
<dbReference type="InterPro" id="IPR046505">
    <property type="entry name" value="DUF6683"/>
</dbReference>
<dbReference type="Pfam" id="PF20388">
    <property type="entry name" value="DUF6683"/>
    <property type="match status" value="1"/>
</dbReference>
<sequence length="304" mass="32678">MKTQGEQTVAAAKLFVTEEGYMRHRIVSTTAALIAMSALPAAAQDLMMGGINQSWTSTQLLLNSEKKAWAAPECVDERKWSTDCKASRPQPNRRAPQPTKPDDAARARPSVAAADPASLSFRPSPERRKRNLAQFVAKTRATDPRGAAELEKFVADDLIGVVGTRIAPFGLRTDNVADAMALYVMEAWEFINDRQTPTTRARAMAVRGQIARSILAMPAIAEASDAAKQETADALLVQAAMVANGAAIVQRDGDRKQIEAWRAAVYQGSKATLGFDLKTIVITEEGMFPKKVVGAVPGAEAAGE</sequence>
<protein>
    <submittedName>
        <fullName evidence="2">Uncharacterized protein</fullName>
    </submittedName>
</protein>
<dbReference type="Proteomes" id="UP000219494">
    <property type="component" value="Unassembled WGS sequence"/>
</dbReference>
<keyword evidence="3" id="KW-1185">Reference proteome</keyword>
<name>A0A285QX63_9SPHN</name>
<proteinExistence type="predicted"/>
<accession>A0A285QX63</accession>